<keyword evidence="3 5" id="KW-1133">Transmembrane helix</keyword>
<evidence type="ECO:0000256" key="3">
    <source>
        <dbReference type="ARBA" id="ARBA00022989"/>
    </source>
</evidence>
<dbReference type="InterPro" id="IPR051423">
    <property type="entry name" value="CD225/Dispanin"/>
</dbReference>
<comment type="subcellular location">
    <subcellularLocation>
        <location evidence="1">Membrane</location>
    </subcellularLocation>
</comment>
<evidence type="ECO:0000256" key="5">
    <source>
        <dbReference type="SAM" id="Phobius"/>
    </source>
</evidence>
<dbReference type="Pfam" id="PF04505">
    <property type="entry name" value="CD225"/>
    <property type="match status" value="1"/>
</dbReference>
<gene>
    <name evidence="6" type="ORF">CTI16_07560</name>
    <name evidence="7" type="ORF">CUB97_03905</name>
</gene>
<evidence type="ECO:0000313" key="9">
    <source>
        <dbReference type="Proteomes" id="UP000229111"/>
    </source>
</evidence>
<organism evidence="7 8">
    <name type="scientific">Prevotella intermedia</name>
    <dbReference type="NCBI Taxonomy" id="28131"/>
    <lineage>
        <taxon>Bacteria</taxon>
        <taxon>Pseudomonadati</taxon>
        <taxon>Bacteroidota</taxon>
        <taxon>Bacteroidia</taxon>
        <taxon>Bacteroidales</taxon>
        <taxon>Prevotellaceae</taxon>
        <taxon>Prevotella</taxon>
    </lineage>
</organism>
<keyword evidence="4 5" id="KW-0472">Membrane</keyword>
<dbReference type="GO" id="GO:0016020">
    <property type="term" value="C:membrane"/>
    <property type="evidence" value="ECO:0007669"/>
    <property type="project" value="UniProtKB-SubCell"/>
</dbReference>
<evidence type="ECO:0008006" key="10">
    <source>
        <dbReference type="Google" id="ProtNLM"/>
    </source>
</evidence>
<comment type="caution">
    <text evidence="7">The sequence shown here is derived from an EMBL/GenBank/DDBJ whole genome shotgun (WGS) entry which is preliminary data.</text>
</comment>
<dbReference type="InterPro" id="IPR007593">
    <property type="entry name" value="CD225/Dispanin_fam"/>
</dbReference>
<dbReference type="EMBL" id="PEKM01000001">
    <property type="protein sequence ID" value="PIK18925.1"/>
    <property type="molecule type" value="Genomic_DNA"/>
</dbReference>
<sequence>MEEVYTPKPSNYLALAIFTTVCCCLPTGIFAILRAMKVNDYYMMKQYDAAVAASNDAKKWSIIGIVLGAVGSILYFAFYGSLAVLGNL</sequence>
<dbReference type="PANTHER" id="PTHR14948">
    <property type="entry name" value="NG5"/>
    <property type="match status" value="1"/>
</dbReference>
<accession>A0A2G8I5Z2</accession>
<protein>
    <recommendedName>
        <fullName evidence="10">CD225/dispanin family protein</fullName>
    </recommendedName>
</protein>
<evidence type="ECO:0000256" key="1">
    <source>
        <dbReference type="ARBA" id="ARBA00004370"/>
    </source>
</evidence>
<dbReference type="PANTHER" id="PTHR14948:SF25">
    <property type="entry name" value="DUF4190 DOMAIN-CONTAINING PROTEIN"/>
    <property type="match status" value="1"/>
</dbReference>
<dbReference type="EMBL" id="PGGD01000001">
    <property type="protein sequence ID" value="PJF00481.1"/>
    <property type="molecule type" value="Genomic_DNA"/>
</dbReference>
<feature type="transmembrane region" description="Helical" evidence="5">
    <location>
        <begin position="12"/>
        <end position="36"/>
    </location>
</feature>
<feature type="transmembrane region" description="Helical" evidence="5">
    <location>
        <begin position="62"/>
        <end position="85"/>
    </location>
</feature>
<evidence type="ECO:0000256" key="2">
    <source>
        <dbReference type="ARBA" id="ARBA00022692"/>
    </source>
</evidence>
<evidence type="ECO:0000313" key="6">
    <source>
        <dbReference type="EMBL" id="PIK18925.1"/>
    </source>
</evidence>
<evidence type="ECO:0000313" key="7">
    <source>
        <dbReference type="EMBL" id="PJF00481.1"/>
    </source>
</evidence>
<dbReference type="Proteomes" id="UP000228641">
    <property type="component" value="Unassembled WGS sequence"/>
</dbReference>
<dbReference type="AlphaFoldDB" id="A0A2G8I5Z2"/>
<reference evidence="7 8" key="2">
    <citation type="submission" date="2017-11" db="EMBL/GenBank/DDBJ databases">
        <title>Genome sequencing of Prevotella intermedia KCOM 1779.</title>
        <authorList>
            <person name="Kook J.-K."/>
            <person name="Park S.-N."/>
            <person name="Lim Y.K."/>
        </authorList>
    </citation>
    <scope>NUCLEOTIDE SEQUENCE [LARGE SCALE GENOMIC DNA]</scope>
    <source>
        <strain evidence="7 8">KCOM 1779</strain>
    </source>
</reference>
<proteinExistence type="predicted"/>
<evidence type="ECO:0000313" key="8">
    <source>
        <dbReference type="Proteomes" id="UP000228641"/>
    </source>
</evidence>
<keyword evidence="2 5" id="KW-0812">Transmembrane</keyword>
<evidence type="ECO:0000256" key="4">
    <source>
        <dbReference type="ARBA" id="ARBA00023136"/>
    </source>
</evidence>
<name>A0A2G8I5Z2_PREIN</name>
<reference evidence="6 9" key="1">
    <citation type="submission" date="2017-11" db="EMBL/GenBank/DDBJ databases">
        <title>Genome sequencing of Prevotella intermedia KCOM 1101.</title>
        <authorList>
            <person name="Kook J.-K."/>
            <person name="Park S.-N."/>
            <person name="Lim Y.K."/>
        </authorList>
    </citation>
    <scope>NUCLEOTIDE SEQUENCE [LARGE SCALE GENOMIC DNA]</scope>
    <source>
        <strain evidence="6 9">KCOM 1101</strain>
    </source>
</reference>
<dbReference type="RefSeq" id="WP_099891993.1">
    <property type="nucleotide sequence ID" value="NZ_CP024732.1"/>
</dbReference>
<dbReference type="Proteomes" id="UP000229111">
    <property type="component" value="Unassembled WGS sequence"/>
</dbReference>